<protein>
    <submittedName>
        <fullName evidence="2">Uncharacterized protein</fullName>
    </submittedName>
</protein>
<sequence length="429" mass="50041">MHKLVLALVASLALLNFFKCVQADDGDDPLGPSDTFSYVLRVDIARSMQIQYGPDDRYSDVILMDGTLELPFTTPFKKLKGPGDQGRHNQYYFRYQVQDDVWIKTSSDWYFNYNISLAWYGRIPRRYDYTDERWAVNLWRDCCRTVFTTSLLVNPDARPLKIKKENGWKTTVKISCEHADADVPEPYDQRCINFWANHKPPIYLNDLRAGSVISAADDPPIVPSNLFSIFFAVLPFGIAVPMQAGLQKRDVRETAFVVKMWSPTDNRWTSLLLVSSEIRQPFTISGGDKWYHWVIPNLPEYVFDFAPIDGVSARVKNNMKAAQWTGFYDMTLQWQDTIKTDDYRGVNRELIETYADCCKIHYAMTVVVNPWEVKLRAVRINDEPTFMKLVCSPSEVEFHPVPDRCTKLYQKWVYDFYQDYQWKVFFPLD</sequence>
<dbReference type="EMBL" id="BABT02000047">
    <property type="protein sequence ID" value="GAA94837.1"/>
    <property type="molecule type" value="Genomic_DNA"/>
</dbReference>
<gene>
    <name evidence="2" type="primary">Mo01491</name>
    <name evidence="2" type="ORF">E5Q_01491</name>
</gene>
<keyword evidence="1" id="KW-0732">Signal</keyword>
<comment type="caution">
    <text evidence="2">The sequence shown here is derived from an EMBL/GenBank/DDBJ whole genome shotgun (WGS) entry which is preliminary data.</text>
</comment>
<evidence type="ECO:0000313" key="2">
    <source>
        <dbReference type="EMBL" id="GAA94837.1"/>
    </source>
</evidence>
<dbReference type="AlphaFoldDB" id="G7DW31"/>
<dbReference type="HOGENOM" id="CLU_639486_0_0_1"/>
<dbReference type="InParanoid" id="G7DW31"/>
<dbReference type="RefSeq" id="XP_014565035.1">
    <property type="nucleotide sequence ID" value="XM_014709549.1"/>
</dbReference>
<name>G7DW31_MIXOS</name>
<evidence type="ECO:0000256" key="1">
    <source>
        <dbReference type="SAM" id="SignalP"/>
    </source>
</evidence>
<reference evidence="2 3" key="2">
    <citation type="journal article" date="2012" name="Open Biol.">
        <title>Characteristics of nucleosomes and linker DNA regions on the genome of the basidiomycete Mixia osmundae revealed by mono- and dinucleosome mapping.</title>
        <authorList>
            <person name="Nishida H."/>
            <person name="Kondo S."/>
            <person name="Matsumoto T."/>
            <person name="Suzuki Y."/>
            <person name="Yoshikawa H."/>
            <person name="Taylor T.D."/>
            <person name="Sugiyama J."/>
        </authorList>
    </citation>
    <scope>NUCLEOTIDE SEQUENCE [LARGE SCALE GENOMIC DNA]</scope>
    <source>
        <strain evidence="3">CBS 9802 / IAM 14324 / JCM 22182 / KY 12970</strain>
    </source>
</reference>
<proteinExistence type="predicted"/>
<feature type="chain" id="PRO_5009955529" evidence="1">
    <location>
        <begin position="24"/>
        <end position="429"/>
    </location>
</feature>
<reference evidence="2 3" key="1">
    <citation type="journal article" date="2011" name="J. Gen. Appl. Microbiol.">
        <title>Draft genome sequencing of the enigmatic basidiomycete Mixia osmundae.</title>
        <authorList>
            <person name="Nishida H."/>
            <person name="Nagatsuka Y."/>
            <person name="Sugiyama J."/>
        </authorList>
    </citation>
    <scope>NUCLEOTIDE SEQUENCE [LARGE SCALE GENOMIC DNA]</scope>
    <source>
        <strain evidence="3">CBS 9802 / IAM 14324 / JCM 22182 / KY 12970</strain>
    </source>
</reference>
<organism evidence="2 3">
    <name type="scientific">Mixia osmundae (strain CBS 9802 / IAM 14324 / JCM 22182 / KY 12970)</name>
    <dbReference type="NCBI Taxonomy" id="764103"/>
    <lineage>
        <taxon>Eukaryota</taxon>
        <taxon>Fungi</taxon>
        <taxon>Dikarya</taxon>
        <taxon>Basidiomycota</taxon>
        <taxon>Pucciniomycotina</taxon>
        <taxon>Mixiomycetes</taxon>
        <taxon>Mixiales</taxon>
        <taxon>Mixiaceae</taxon>
        <taxon>Mixia</taxon>
    </lineage>
</organism>
<evidence type="ECO:0000313" key="3">
    <source>
        <dbReference type="Proteomes" id="UP000009131"/>
    </source>
</evidence>
<keyword evidence="3" id="KW-1185">Reference proteome</keyword>
<dbReference type="Proteomes" id="UP000009131">
    <property type="component" value="Unassembled WGS sequence"/>
</dbReference>
<feature type="signal peptide" evidence="1">
    <location>
        <begin position="1"/>
        <end position="23"/>
    </location>
</feature>
<accession>G7DW31</accession>